<comment type="caution">
    <text evidence="2">The sequence shown here is derived from an EMBL/GenBank/DDBJ whole genome shotgun (WGS) entry which is preliminary data.</text>
</comment>
<dbReference type="InterPro" id="IPR029044">
    <property type="entry name" value="Nucleotide-diphossugar_trans"/>
</dbReference>
<sequence length="296" mass="34774">MEDNKEIQVSVIMPVYNVEKYLDEALQSIIKQTLSNIEIIIVEDCSNDNTRLIVEKYSEIDERIVPIYNKKNEGLIRCLNKAILIAKGKYIARMDGDDISDINRFVEQVKYLENNDMDLVGSQCYYFYAEKADGKEIRYPTSDRGCKKFLKYSSALAHPAWLGKKELFLGLQYRNIETCEDYDFLIRASVKGYKIGNAPQHLFYYRINKEGISSMNASKQHLIAGYLAKKYRKHEVVEMNEYKEWINSCQFIELSNKDMKQRNYINTRKLKVMKIFSPLWLRQQIVKALKNNCIRC</sequence>
<dbReference type="GO" id="GO:0016758">
    <property type="term" value="F:hexosyltransferase activity"/>
    <property type="evidence" value="ECO:0007669"/>
    <property type="project" value="UniProtKB-ARBA"/>
</dbReference>
<gene>
    <name evidence="2" type="ORF">LKD75_10090</name>
</gene>
<dbReference type="EC" id="2.4.-.-" evidence="2"/>
<proteinExistence type="predicted"/>
<organism evidence="2 3">
    <name type="scientific">Waltera acetigignens</name>
    <dbReference type="NCBI Taxonomy" id="2981769"/>
    <lineage>
        <taxon>Bacteria</taxon>
        <taxon>Bacillati</taxon>
        <taxon>Bacillota</taxon>
        <taxon>Clostridia</taxon>
        <taxon>Lachnospirales</taxon>
        <taxon>Lachnospiraceae</taxon>
        <taxon>Waltera</taxon>
    </lineage>
</organism>
<evidence type="ECO:0000259" key="1">
    <source>
        <dbReference type="Pfam" id="PF00535"/>
    </source>
</evidence>
<protein>
    <submittedName>
        <fullName evidence="2">Glycosyltransferase</fullName>
        <ecNumber evidence="2">2.4.-.-</ecNumber>
    </submittedName>
</protein>
<keyword evidence="3" id="KW-1185">Reference proteome</keyword>
<dbReference type="SUPFAM" id="SSF53448">
    <property type="entry name" value="Nucleotide-diphospho-sugar transferases"/>
    <property type="match status" value="1"/>
</dbReference>
<dbReference type="Proteomes" id="UP001197795">
    <property type="component" value="Unassembled WGS sequence"/>
</dbReference>
<dbReference type="InterPro" id="IPR001173">
    <property type="entry name" value="Glyco_trans_2-like"/>
</dbReference>
<dbReference type="PANTHER" id="PTHR22916">
    <property type="entry name" value="GLYCOSYLTRANSFERASE"/>
    <property type="match status" value="1"/>
</dbReference>
<dbReference type="EMBL" id="JAJEPV010000022">
    <property type="protein sequence ID" value="MCC2119933.1"/>
    <property type="molecule type" value="Genomic_DNA"/>
</dbReference>
<reference evidence="2 3" key="1">
    <citation type="submission" date="2021-10" db="EMBL/GenBank/DDBJ databases">
        <title>Anaerobic single-cell dispensing facilitates the cultivation of human gut bacteria.</title>
        <authorList>
            <person name="Afrizal A."/>
        </authorList>
    </citation>
    <scope>NUCLEOTIDE SEQUENCE [LARGE SCALE GENOMIC DNA]</scope>
    <source>
        <strain evidence="2 3">CLA-AA-H273</strain>
    </source>
</reference>
<dbReference type="PANTHER" id="PTHR22916:SF3">
    <property type="entry name" value="UDP-GLCNAC:BETAGAL BETA-1,3-N-ACETYLGLUCOSAMINYLTRANSFERASE-LIKE PROTEIN 1"/>
    <property type="match status" value="1"/>
</dbReference>
<keyword evidence="2" id="KW-0328">Glycosyltransferase</keyword>
<name>A0AAE3A2G6_9FIRM</name>
<keyword evidence="2" id="KW-0808">Transferase</keyword>
<evidence type="ECO:0000313" key="3">
    <source>
        <dbReference type="Proteomes" id="UP001197795"/>
    </source>
</evidence>
<dbReference type="AlphaFoldDB" id="A0AAE3A2G6"/>
<dbReference type="Gene3D" id="3.90.550.10">
    <property type="entry name" value="Spore Coat Polysaccharide Biosynthesis Protein SpsA, Chain A"/>
    <property type="match status" value="1"/>
</dbReference>
<accession>A0AAE3A2G6</accession>
<dbReference type="Pfam" id="PF00535">
    <property type="entry name" value="Glycos_transf_2"/>
    <property type="match status" value="1"/>
</dbReference>
<dbReference type="RefSeq" id="WP_227733377.1">
    <property type="nucleotide sequence ID" value="NZ_JAJEPV010000022.1"/>
</dbReference>
<evidence type="ECO:0000313" key="2">
    <source>
        <dbReference type="EMBL" id="MCC2119933.1"/>
    </source>
</evidence>
<feature type="domain" description="Glycosyltransferase 2-like" evidence="1">
    <location>
        <begin position="10"/>
        <end position="136"/>
    </location>
</feature>